<keyword evidence="2" id="KW-0805">Transcription regulation</keyword>
<protein>
    <recommendedName>
        <fullName evidence="5">Xylanolytic transcriptional activator regulatory domain-containing protein</fullName>
    </recommendedName>
</protein>
<proteinExistence type="predicted"/>
<dbReference type="InterPro" id="IPR050613">
    <property type="entry name" value="Sec_Metabolite_Reg"/>
</dbReference>
<dbReference type="InterPro" id="IPR007219">
    <property type="entry name" value="XnlR_reg_dom"/>
</dbReference>
<evidence type="ECO:0000256" key="3">
    <source>
        <dbReference type="ARBA" id="ARBA00023163"/>
    </source>
</evidence>
<gene>
    <name evidence="6" type="ORF">BDW59DRAFT_162507</name>
</gene>
<keyword evidence="4" id="KW-0539">Nucleus</keyword>
<sequence length="442" mass="50823">MESSTRSENPPPTYLQLQQENVELKAELERLKAIPRHLPIHGGFLVPPELSTSSARLPSTPEIYENQINLQHGETVHCHTVRDRSDIHLPTRECSRALLRHGFIWTSWIHFATHTETFQLEHEAAWNSDSILERDSLWLAIYFGFIGMSLMFMTDTEATAAHIPRVSTSELVRNWYDAALYFLNEADFLRNYNMKTVQAIAILLGLGKSVGDFSSQPLLQATGIRIGQIIGMDREPPLISDDSIAQETSRRTWWTLIICEWLSIPPRPPCIHEADFDVKLPVNLSDEELSNSQFRHSQAYPRPVQYHVAMIAIAKSIYRFQYQLARLDNQDTTSLGKLVLATDEDLANIISQLPVHLSEAPIDNQGEGNHTTYPPWVIWQWRSLSLTFLMWRMRVNRFLQHQWVEYSHTLLARSKVICLDSAHALISLVNTHKLALARHRPW</sequence>
<dbReference type="Proteomes" id="UP001610335">
    <property type="component" value="Unassembled WGS sequence"/>
</dbReference>
<dbReference type="PANTHER" id="PTHR31001:SF90">
    <property type="entry name" value="CENTROMERE DNA-BINDING PROTEIN COMPLEX CBF3 SUBUNIT B"/>
    <property type="match status" value="1"/>
</dbReference>
<accession>A0ABR4I9I9</accession>
<dbReference type="CDD" id="cd12148">
    <property type="entry name" value="fungal_TF_MHR"/>
    <property type="match status" value="1"/>
</dbReference>
<evidence type="ECO:0000313" key="6">
    <source>
        <dbReference type="EMBL" id="KAL2824401.1"/>
    </source>
</evidence>
<dbReference type="PANTHER" id="PTHR31001">
    <property type="entry name" value="UNCHARACTERIZED TRANSCRIPTIONAL REGULATORY PROTEIN"/>
    <property type="match status" value="1"/>
</dbReference>
<evidence type="ECO:0000256" key="4">
    <source>
        <dbReference type="ARBA" id="ARBA00023242"/>
    </source>
</evidence>
<feature type="domain" description="Xylanolytic transcriptional activator regulatory" evidence="5">
    <location>
        <begin position="174"/>
        <end position="330"/>
    </location>
</feature>
<evidence type="ECO:0000256" key="2">
    <source>
        <dbReference type="ARBA" id="ARBA00023015"/>
    </source>
</evidence>
<comment type="caution">
    <text evidence="6">The sequence shown here is derived from an EMBL/GenBank/DDBJ whole genome shotgun (WGS) entry which is preliminary data.</text>
</comment>
<dbReference type="EMBL" id="JBFXLS010000044">
    <property type="protein sequence ID" value="KAL2824401.1"/>
    <property type="molecule type" value="Genomic_DNA"/>
</dbReference>
<evidence type="ECO:0000259" key="5">
    <source>
        <dbReference type="Pfam" id="PF04082"/>
    </source>
</evidence>
<dbReference type="Pfam" id="PF04082">
    <property type="entry name" value="Fungal_trans"/>
    <property type="match status" value="1"/>
</dbReference>
<evidence type="ECO:0000313" key="7">
    <source>
        <dbReference type="Proteomes" id="UP001610335"/>
    </source>
</evidence>
<evidence type="ECO:0000256" key="1">
    <source>
        <dbReference type="ARBA" id="ARBA00004123"/>
    </source>
</evidence>
<reference evidence="6 7" key="1">
    <citation type="submission" date="2024-07" db="EMBL/GenBank/DDBJ databases">
        <title>Section-level genome sequencing and comparative genomics of Aspergillus sections Usti and Cavernicolus.</title>
        <authorList>
            <consortium name="Lawrence Berkeley National Laboratory"/>
            <person name="Nybo J.L."/>
            <person name="Vesth T.C."/>
            <person name="Theobald S."/>
            <person name="Frisvad J.C."/>
            <person name="Larsen T.O."/>
            <person name="Kjaerboelling I."/>
            <person name="Rothschild-Mancinelli K."/>
            <person name="Lyhne E.K."/>
            <person name="Kogle M.E."/>
            <person name="Barry K."/>
            <person name="Clum A."/>
            <person name="Na H."/>
            <person name="Ledsgaard L."/>
            <person name="Lin J."/>
            <person name="Lipzen A."/>
            <person name="Kuo A."/>
            <person name="Riley R."/>
            <person name="Mondo S."/>
            <person name="LaButti K."/>
            <person name="Haridas S."/>
            <person name="Pangalinan J."/>
            <person name="Salamov A.A."/>
            <person name="Simmons B.A."/>
            <person name="Magnuson J.K."/>
            <person name="Chen J."/>
            <person name="Drula E."/>
            <person name="Henrissat B."/>
            <person name="Wiebenga A."/>
            <person name="Lubbers R.J."/>
            <person name="Gomes A.C."/>
            <person name="Makela M.R."/>
            <person name="Stajich J."/>
            <person name="Grigoriev I.V."/>
            <person name="Mortensen U.H."/>
            <person name="De vries R.P."/>
            <person name="Baker S.E."/>
            <person name="Andersen M.R."/>
        </authorList>
    </citation>
    <scope>NUCLEOTIDE SEQUENCE [LARGE SCALE GENOMIC DNA]</scope>
    <source>
        <strain evidence="6 7">CBS 600.67</strain>
    </source>
</reference>
<organism evidence="6 7">
    <name type="scientific">Aspergillus cavernicola</name>
    <dbReference type="NCBI Taxonomy" id="176166"/>
    <lineage>
        <taxon>Eukaryota</taxon>
        <taxon>Fungi</taxon>
        <taxon>Dikarya</taxon>
        <taxon>Ascomycota</taxon>
        <taxon>Pezizomycotina</taxon>
        <taxon>Eurotiomycetes</taxon>
        <taxon>Eurotiomycetidae</taxon>
        <taxon>Eurotiales</taxon>
        <taxon>Aspergillaceae</taxon>
        <taxon>Aspergillus</taxon>
        <taxon>Aspergillus subgen. Nidulantes</taxon>
    </lineage>
</organism>
<comment type="subcellular location">
    <subcellularLocation>
        <location evidence="1">Nucleus</location>
    </subcellularLocation>
</comment>
<keyword evidence="3" id="KW-0804">Transcription</keyword>
<name>A0ABR4I9I9_9EURO</name>
<keyword evidence="7" id="KW-1185">Reference proteome</keyword>